<sequence>MSSQNNNGAYPLGQTIRVDCSNPEQSDLELLVTRHAEAWTSSCGMVVEMINRLGQEDQPSSRGKPEEAFLKLFDRRHVHDLRSNNCIGLWGQHRERALIEGISNGNIGRLLYKLHTEPGYYRKTESHRDYADDEAFLWNECITSFHRERQAYSILSKYQGNLVPLFLGDVTLDVRPSNFLESLPKGLFQVRGLLLEHLEGFSLADVTNHAPQSSWQGIFNKAINLVHVLDGEGILKRGVTPEQFIVVPKEGGEYRVCMTGLGRCEIREDDESDEEWARKKWFFAEEDRLAGALKDKVEENGEFVLEFEPSLKYAQVWEKDEQHESK</sequence>
<dbReference type="EMBL" id="CABFNP030001299">
    <property type="protein sequence ID" value="CAI6098254.1"/>
    <property type="molecule type" value="Genomic_DNA"/>
</dbReference>
<dbReference type="AlphaFoldDB" id="A0AA35QA69"/>
<reference evidence="1" key="1">
    <citation type="submission" date="2023-01" db="EMBL/GenBank/DDBJ databases">
        <authorList>
            <person name="Piombo E."/>
        </authorList>
    </citation>
    <scope>NUCLEOTIDE SEQUENCE</scope>
</reference>
<name>A0AA35QA69_9HYPO</name>
<dbReference type="Proteomes" id="UP001160390">
    <property type="component" value="Unassembled WGS sequence"/>
</dbReference>
<accession>A0AA35QA69</accession>
<gene>
    <name evidence="1" type="ORF">CCHLO57077_00002268</name>
</gene>
<comment type="caution">
    <text evidence="1">The sequence shown here is derived from an EMBL/GenBank/DDBJ whole genome shotgun (WGS) entry which is preliminary data.</text>
</comment>
<keyword evidence="2" id="KW-1185">Reference proteome</keyword>
<protein>
    <submittedName>
        <fullName evidence="1">Uncharacterized protein</fullName>
    </submittedName>
</protein>
<proteinExistence type="predicted"/>
<evidence type="ECO:0000313" key="2">
    <source>
        <dbReference type="Proteomes" id="UP001160390"/>
    </source>
</evidence>
<evidence type="ECO:0000313" key="1">
    <source>
        <dbReference type="EMBL" id="CAI6098254.1"/>
    </source>
</evidence>
<organism evidence="1 2">
    <name type="scientific">Clonostachys chloroleuca</name>
    <dbReference type="NCBI Taxonomy" id="1926264"/>
    <lineage>
        <taxon>Eukaryota</taxon>
        <taxon>Fungi</taxon>
        <taxon>Dikarya</taxon>
        <taxon>Ascomycota</taxon>
        <taxon>Pezizomycotina</taxon>
        <taxon>Sordariomycetes</taxon>
        <taxon>Hypocreomycetidae</taxon>
        <taxon>Hypocreales</taxon>
        <taxon>Bionectriaceae</taxon>
        <taxon>Clonostachys</taxon>
    </lineage>
</organism>